<keyword evidence="2" id="KW-1185">Reference proteome</keyword>
<comment type="caution">
    <text evidence="1">The sequence shown here is derived from an EMBL/GenBank/DDBJ whole genome shotgun (WGS) entry which is preliminary data.</text>
</comment>
<organism evidence="1 2">
    <name type="scientific">Halobellus rubicundus</name>
    <dbReference type="NCBI Taxonomy" id="2996466"/>
    <lineage>
        <taxon>Archaea</taxon>
        <taxon>Methanobacteriati</taxon>
        <taxon>Methanobacteriota</taxon>
        <taxon>Stenosarchaea group</taxon>
        <taxon>Halobacteria</taxon>
        <taxon>Halobacteriales</taxon>
        <taxon>Haloferacaceae</taxon>
        <taxon>Halobellus</taxon>
    </lineage>
</organism>
<dbReference type="EMBL" id="JBGNYA010000001">
    <property type="protein sequence ID" value="MFA1612426.1"/>
    <property type="molecule type" value="Genomic_DNA"/>
</dbReference>
<dbReference type="AlphaFoldDB" id="A0ABD5MFR4"/>
<dbReference type="Proteomes" id="UP001570511">
    <property type="component" value="Unassembled WGS sequence"/>
</dbReference>
<dbReference type="Pfam" id="PF26259">
    <property type="entry name" value="DUF8063"/>
    <property type="match status" value="1"/>
</dbReference>
<sequence length="182" mass="19220">MNLKLTLVAVVLLGLLVAPPAAAQSTETTPTTTSADNSTALLQVDDYTTVVEKSYDRSTGVLTLTIESERFTSISLLAVKQTDASSGSASFESTNIRPGQRVTVQIDAPPNTRVWISSDRSRQNGVLHFIKTSEGSALISGPWTAADVRNAGLASAAGVALMVLYRLVLERSAVAKEGERVA</sequence>
<protein>
    <submittedName>
        <fullName evidence="1">Uncharacterized protein</fullName>
    </submittedName>
</protein>
<proteinExistence type="predicted"/>
<gene>
    <name evidence="1" type="ORF">OS889_15630</name>
</gene>
<evidence type="ECO:0000313" key="1">
    <source>
        <dbReference type="EMBL" id="MFA1612426.1"/>
    </source>
</evidence>
<dbReference type="RefSeq" id="WP_372391403.1">
    <property type="nucleotide sequence ID" value="NZ_JBGNYA010000001.1"/>
</dbReference>
<dbReference type="InterPro" id="IPR058376">
    <property type="entry name" value="DUF8063"/>
</dbReference>
<evidence type="ECO:0000313" key="2">
    <source>
        <dbReference type="Proteomes" id="UP001570511"/>
    </source>
</evidence>
<accession>A0ABD5MFR4</accession>
<name>A0ABD5MFR4_9EURY</name>
<reference evidence="1 2" key="1">
    <citation type="submission" date="2024-08" db="EMBL/GenBank/DDBJ databases">
        <title>Halobellus sp. MBLA0158 whole genome sequence.</title>
        <authorList>
            <person name="Hwang C.Y."/>
            <person name="Cho E.-S."/>
            <person name="Seo M.-J."/>
        </authorList>
    </citation>
    <scope>NUCLEOTIDE SEQUENCE [LARGE SCALE GENOMIC DNA]</scope>
    <source>
        <strain evidence="1 2">MBLA0158</strain>
    </source>
</reference>